<protein>
    <submittedName>
        <fullName evidence="2">Uncharacterized protein</fullName>
    </submittedName>
</protein>
<keyword evidence="3" id="KW-1185">Reference proteome</keyword>
<dbReference type="OrthoDB" id="8455583at2"/>
<evidence type="ECO:0000313" key="2">
    <source>
        <dbReference type="EMBL" id="TPP10321.1"/>
    </source>
</evidence>
<dbReference type="EMBL" id="VFYP01000001">
    <property type="protein sequence ID" value="TPP10321.1"/>
    <property type="molecule type" value="Genomic_DNA"/>
</dbReference>
<organism evidence="2 3">
    <name type="scientific">Rhizobium glycinendophyticum</name>
    <dbReference type="NCBI Taxonomy" id="2589807"/>
    <lineage>
        <taxon>Bacteria</taxon>
        <taxon>Pseudomonadati</taxon>
        <taxon>Pseudomonadota</taxon>
        <taxon>Alphaproteobacteria</taxon>
        <taxon>Hyphomicrobiales</taxon>
        <taxon>Rhizobiaceae</taxon>
        <taxon>Rhizobium/Agrobacterium group</taxon>
        <taxon>Rhizobium</taxon>
    </lineage>
</organism>
<evidence type="ECO:0000256" key="1">
    <source>
        <dbReference type="SAM" id="Phobius"/>
    </source>
</evidence>
<proteinExistence type="predicted"/>
<keyword evidence="1" id="KW-1133">Transmembrane helix</keyword>
<dbReference type="Proteomes" id="UP000316429">
    <property type="component" value="Unassembled WGS sequence"/>
</dbReference>
<name>A0A504UUB7_9HYPH</name>
<feature type="transmembrane region" description="Helical" evidence="1">
    <location>
        <begin position="43"/>
        <end position="71"/>
    </location>
</feature>
<keyword evidence="1" id="KW-0472">Membrane</keyword>
<dbReference type="AlphaFoldDB" id="A0A504UUB7"/>
<comment type="caution">
    <text evidence="2">The sequence shown here is derived from an EMBL/GenBank/DDBJ whole genome shotgun (WGS) entry which is preliminary data.</text>
</comment>
<reference evidence="2 3" key="1">
    <citation type="submission" date="2019-06" db="EMBL/GenBank/DDBJ databases">
        <title>Rhizobium sp. CL12 isolated from roots of soybean.</title>
        <authorList>
            <person name="Wang C."/>
        </authorList>
    </citation>
    <scope>NUCLEOTIDE SEQUENCE [LARGE SCALE GENOMIC DNA]</scope>
    <source>
        <strain evidence="2 3">CL12</strain>
    </source>
</reference>
<dbReference type="RefSeq" id="WP_140826671.1">
    <property type="nucleotide sequence ID" value="NZ_VFYP01000001.1"/>
</dbReference>
<accession>A0A504UUB7</accession>
<keyword evidence="1" id="KW-0812">Transmembrane</keyword>
<sequence length="77" mass="8303">MARQKITPDNLDDLELDEKGRLYWRGEPIITDARLALSKFQSLLAGIVGLAAFLGGLGACVQGVIALLQYLNSCPCP</sequence>
<evidence type="ECO:0000313" key="3">
    <source>
        <dbReference type="Proteomes" id="UP000316429"/>
    </source>
</evidence>
<gene>
    <name evidence="2" type="ORF">FJQ55_05505</name>
</gene>